<dbReference type="InterPro" id="IPR001733">
    <property type="entry name" value="Peptidase_S26B"/>
</dbReference>
<reference evidence="3" key="1">
    <citation type="journal article" date="2021" name="PeerJ">
        <title>Extensive microbial diversity within the chicken gut microbiome revealed by metagenomics and culture.</title>
        <authorList>
            <person name="Gilroy R."/>
            <person name="Ravi A."/>
            <person name="Getino M."/>
            <person name="Pursley I."/>
            <person name="Horton D.L."/>
            <person name="Alikhan N.F."/>
            <person name="Baker D."/>
            <person name="Gharbi K."/>
            <person name="Hall N."/>
            <person name="Watson M."/>
            <person name="Adriaenssens E.M."/>
            <person name="Foster-Nyarko E."/>
            <person name="Jarju S."/>
            <person name="Secka A."/>
            <person name="Antonio M."/>
            <person name="Oren A."/>
            <person name="Chaudhuri R.R."/>
            <person name="La Ragione R."/>
            <person name="Hildebrand F."/>
            <person name="Pallen M.J."/>
        </authorList>
    </citation>
    <scope>NUCLEOTIDE SEQUENCE</scope>
    <source>
        <strain evidence="3">ChiGjej1B1-18357</strain>
    </source>
</reference>
<organism evidence="3 4">
    <name type="scientific">Dietzia timorensis</name>
    <dbReference type="NCBI Taxonomy" id="499555"/>
    <lineage>
        <taxon>Bacteria</taxon>
        <taxon>Bacillati</taxon>
        <taxon>Actinomycetota</taxon>
        <taxon>Actinomycetes</taxon>
        <taxon>Mycobacteriales</taxon>
        <taxon>Dietziaceae</taxon>
        <taxon>Dietzia</taxon>
    </lineage>
</organism>
<feature type="transmembrane region" description="Helical" evidence="2">
    <location>
        <begin position="185"/>
        <end position="202"/>
    </location>
</feature>
<dbReference type="GO" id="GO:0009003">
    <property type="term" value="F:signal peptidase activity"/>
    <property type="evidence" value="ECO:0007669"/>
    <property type="project" value="UniProtKB-EC"/>
</dbReference>
<dbReference type="EMBL" id="DYXM01000180">
    <property type="protein sequence ID" value="HJE91204.1"/>
    <property type="molecule type" value="Genomic_DNA"/>
</dbReference>
<sequence length="209" mass="22112">MTITGFPSALAAYAAPVGGKNNELNVATNTTESSNSHQPRSAGPSSLTRLTDALLSVLAAAGIVCIIAVVCAFAFNITFIMFKTGSMSPTIPAGSLAVVREVPAEDIQIGDVTTIDRPGQLPVTHRVISIEPAQGTASGAMTIRMKGDANADEDPLPYTATEVRKVLWHVDGVGPWVAKAQNPKIMAVTTVVMALLVTWAFWPRKRDDR</sequence>
<reference evidence="3" key="2">
    <citation type="submission" date="2021-09" db="EMBL/GenBank/DDBJ databases">
        <authorList>
            <person name="Gilroy R."/>
        </authorList>
    </citation>
    <scope>NUCLEOTIDE SEQUENCE</scope>
    <source>
        <strain evidence="3">ChiGjej1B1-18357</strain>
    </source>
</reference>
<protein>
    <recommendedName>
        <fullName evidence="1">Signal peptidase I</fullName>
        <ecNumber evidence="1">3.4.21.89</ecNumber>
    </recommendedName>
</protein>
<accession>A0A921JYH4</accession>
<evidence type="ECO:0000313" key="3">
    <source>
        <dbReference type="EMBL" id="HJE91204.1"/>
    </source>
</evidence>
<keyword evidence="2" id="KW-1133">Transmembrane helix</keyword>
<keyword evidence="3" id="KW-0378">Hydrolase</keyword>
<evidence type="ECO:0000256" key="1">
    <source>
        <dbReference type="NCBIfam" id="TIGR02228"/>
    </source>
</evidence>
<evidence type="ECO:0000256" key="2">
    <source>
        <dbReference type="SAM" id="Phobius"/>
    </source>
</evidence>
<feature type="transmembrane region" description="Helical" evidence="2">
    <location>
        <begin position="53"/>
        <end position="82"/>
    </location>
</feature>
<dbReference type="NCBIfam" id="TIGR02228">
    <property type="entry name" value="sigpep_I_arch"/>
    <property type="match status" value="1"/>
</dbReference>
<dbReference type="GO" id="GO:0006465">
    <property type="term" value="P:signal peptide processing"/>
    <property type="evidence" value="ECO:0007669"/>
    <property type="project" value="UniProtKB-UniRule"/>
</dbReference>
<comment type="caution">
    <text evidence="3">The sequence shown here is derived from an EMBL/GenBank/DDBJ whole genome shotgun (WGS) entry which is preliminary data.</text>
</comment>
<dbReference type="Proteomes" id="UP000776650">
    <property type="component" value="Unassembled WGS sequence"/>
</dbReference>
<dbReference type="InterPro" id="IPR019533">
    <property type="entry name" value="Peptidase_S26"/>
</dbReference>
<dbReference type="CDD" id="cd06530">
    <property type="entry name" value="S26_SPase_I"/>
    <property type="match status" value="1"/>
</dbReference>
<evidence type="ECO:0000313" key="4">
    <source>
        <dbReference type="Proteomes" id="UP000776650"/>
    </source>
</evidence>
<dbReference type="RefSeq" id="WP_303913150.1">
    <property type="nucleotide sequence ID" value="NZ_DYXM01000180.1"/>
</dbReference>
<dbReference type="EC" id="3.4.21.89" evidence="1"/>
<dbReference type="GO" id="GO:0016020">
    <property type="term" value="C:membrane"/>
    <property type="evidence" value="ECO:0007669"/>
    <property type="project" value="UniProtKB-UniRule"/>
</dbReference>
<dbReference type="AlphaFoldDB" id="A0A921JYH4"/>
<name>A0A921JYH4_9ACTN</name>
<dbReference type="GO" id="GO:0004252">
    <property type="term" value="F:serine-type endopeptidase activity"/>
    <property type="evidence" value="ECO:0007669"/>
    <property type="project" value="UniProtKB-UniRule"/>
</dbReference>
<keyword evidence="2" id="KW-0812">Transmembrane</keyword>
<proteinExistence type="predicted"/>
<keyword evidence="2" id="KW-0472">Membrane</keyword>
<gene>
    <name evidence="3" type="ORF">K8V11_09375</name>
</gene>